<keyword evidence="2" id="KW-1185">Reference proteome</keyword>
<gene>
    <name evidence="1" type="ORF">JAAARDRAFT_44935</name>
</gene>
<organism evidence="1 2">
    <name type="scientific">Jaapia argillacea MUCL 33604</name>
    <dbReference type="NCBI Taxonomy" id="933084"/>
    <lineage>
        <taxon>Eukaryota</taxon>
        <taxon>Fungi</taxon>
        <taxon>Dikarya</taxon>
        <taxon>Basidiomycota</taxon>
        <taxon>Agaricomycotina</taxon>
        <taxon>Agaricomycetes</taxon>
        <taxon>Agaricomycetidae</taxon>
        <taxon>Jaapiales</taxon>
        <taxon>Jaapiaceae</taxon>
        <taxon>Jaapia</taxon>
    </lineage>
</organism>
<proteinExistence type="predicted"/>
<reference evidence="2" key="1">
    <citation type="journal article" date="2014" name="Proc. Natl. Acad. Sci. U.S.A.">
        <title>Extensive sampling of basidiomycete genomes demonstrates inadequacy of the white-rot/brown-rot paradigm for wood decay fungi.</title>
        <authorList>
            <person name="Riley R."/>
            <person name="Salamov A.A."/>
            <person name="Brown D.W."/>
            <person name="Nagy L.G."/>
            <person name="Floudas D."/>
            <person name="Held B.W."/>
            <person name="Levasseur A."/>
            <person name="Lombard V."/>
            <person name="Morin E."/>
            <person name="Otillar R."/>
            <person name="Lindquist E.A."/>
            <person name="Sun H."/>
            <person name="LaButti K.M."/>
            <person name="Schmutz J."/>
            <person name="Jabbour D."/>
            <person name="Luo H."/>
            <person name="Baker S.E."/>
            <person name="Pisabarro A.G."/>
            <person name="Walton J.D."/>
            <person name="Blanchette R.A."/>
            <person name="Henrissat B."/>
            <person name="Martin F."/>
            <person name="Cullen D."/>
            <person name="Hibbett D.S."/>
            <person name="Grigoriev I.V."/>
        </authorList>
    </citation>
    <scope>NUCLEOTIDE SEQUENCE [LARGE SCALE GENOMIC DNA]</scope>
    <source>
        <strain evidence="2">MUCL 33604</strain>
    </source>
</reference>
<dbReference type="Proteomes" id="UP000027265">
    <property type="component" value="Unassembled WGS sequence"/>
</dbReference>
<accession>A0A067QJ59</accession>
<dbReference type="EMBL" id="KL197711">
    <property type="protein sequence ID" value="KDQ62661.1"/>
    <property type="molecule type" value="Genomic_DNA"/>
</dbReference>
<protein>
    <submittedName>
        <fullName evidence="1">Uncharacterized protein</fullName>
    </submittedName>
</protein>
<evidence type="ECO:0000313" key="2">
    <source>
        <dbReference type="Proteomes" id="UP000027265"/>
    </source>
</evidence>
<dbReference type="AlphaFoldDB" id="A0A067QJ59"/>
<dbReference type="HOGENOM" id="CLU_1360587_0_0_1"/>
<name>A0A067QJ59_9AGAM</name>
<sequence>MAMTMSLLFTHDVVIKHLPGGKGKFMVQLTVKAWKGGHKQTWWQQVFTFMPIETETHFMLNLGLTLIVLGLRSGWFRDYNNLDNLLAGNDHIIQWKPEIADQPLFPGSSPDGWNLNLSTCLQYEAFATFLRKVCMASSLSSAENANTGYCFCRGATTLFQFNKTLYTDEVYQRLTSNERQKTKSIYKYVLTRGSCQMKDKR</sequence>
<dbReference type="OrthoDB" id="2754613at2759"/>
<evidence type="ECO:0000313" key="1">
    <source>
        <dbReference type="EMBL" id="KDQ62661.1"/>
    </source>
</evidence>
<dbReference type="InParanoid" id="A0A067QJ59"/>